<evidence type="ECO:0000256" key="9">
    <source>
        <dbReference type="SAM" id="MobiDB-lite"/>
    </source>
</evidence>
<feature type="domain" description="CBF1-interacting co-repressor CIR N-terminal" evidence="10">
    <location>
        <begin position="11"/>
        <end position="47"/>
    </location>
</feature>
<evidence type="ECO:0000256" key="5">
    <source>
        <dbReference type="ARBA" id="ARBA00023054"/>
    </source>
</evidence>
<keyword evidence="6" id="KW-0508">mRNA splicing</keyword>
<accession>A0A3B4HCI8</accession>
<dbReference type="PANTHER" id="PTHR16196">
    <property type="entry name" value="CELL CYCLE CONTROL PROTEIN CWF25"/>
    <property type="match status" value="1"/>
</dbReference>
<proteinExistence type="inferred from homology"/>
<evidence type="ECO:0000313" key="11">
    <source>
        <dbReference type="Ensembl" id="ENSPNYP00000031633.1"/>
    </source>
</evidence>
<comment type="similarity">
    <text evidence="2">Belongs to the CWC25 family.</text>
</comment>
<evidence type="ECO:0000256" key="6">
    <source>
        <dbReference type="ARBA" id="ARBA00023187"/>
    </source>
</evidence>
<evidence type="ECO:0000259" key="10">
    <source>
        <dbReference type="SMART" id="SM01083"/>
    </source>
</evidence>
<evidence type="ECO:0000256" key="4">
    <source>
        <dbReference type="ARBA" id="ARBA00022728"/>
    </source>
</evidence>
<feature type="region of interest" description="Disordered" evidence="9">
    <location>
        <begin position="85"/>
        <end position="125"/>
    </location>
</feature>
<feature type="compositionally biased region" description="Basic and acidic residues" evidence="9">
    <location>
        <begin position="97"/>
        <end position="125"/>
    </location>
</feature>
<dbReference type="GO" id="GO:0000398">
    <property type="term" value="P:mRNA splicing, via spliceosome"/>
    <property type="evidence" value="ECO:0007669"/>
    <property type="project" value="TreeGrafter"/>
</dbReference>
<dbReference type="SMART" id="SM01083">
    <property type="entry name" value="Cir_N"/>
    <property type="match status" value="1"/>
</dbReference>
<protein>
    <recommendedName>
        <fullName evidence="10">CBF1-interacting co-repressor CIR N-terminal domain-containing protein</fullName>
    </recommendedName>
</protein>
<evidence type="ECO:0000256" key="2">
    <source>
        <dbReference type="ARBA" id="ARBA00006695"/>
    </source>
</evidence>
<dbReference type="GeneTree" id="ENSGT00440000039055"/>
<name>A0A3B4HCI8_9CICH</name>
<evidence type="ECO:0000256" key="1">
    <source>
        <dbReference type="ARBA" id="ARBA00004123"/>
    </source>
</evidence>
<dbReference type="InterPro" id="IPR051376">
    <property type="entry name" value="CWC25_splicing_factor"/>
</dbReference>
<keyword evidence="3" id="KW-0507">mRNA processing</keyword>
<evidence type="ECO:0000256" key="3">
    <source>
        <dbReference type="ARBA" id="ARBA00022664"/>
    </source>
</evidence>
<dbReference type="STRING" id="303518.ENSPNYP00000031633"/>
<evidence type="ECO:0000256" key="8">
    <source>
        <dbReference type="SAM" id="Coils"/>
    </source>
</evidence>
<dbReference type="Ensembl" id="ENSPNYT00000032392.1">
    <property type="protein sequence ID" value="ENSPNYP00000031633.1"/>
    <property type="gene ID" value="ENSPNYG00000023863.1"/>
</dbReference>
<organism evidence="11">
    <name type="scientific">Pundamilia nyererei</name>
    <dbReference type="NCBI Taxonomy" id="303518"/>
    <lineage>
        <taxon>Eukaryota</taxon>
        <taxon>Metazoa</taxon>
        <taxon>Chordata</taxon>
        <taxon>Craniata</taxon>
        <taxon>Vertebrata</taxon>
        <taxon>Euteleostomi</taxon>
        <taxon>Actinopterygii</taxon>
        <taxon>Neopterygii</taxon>
        <taxon>Teleostei</taxon>
        <taxon>Neoteleostei</taxon>
        <taxon>Acanthomorphata</taxon>
        <taxon>Ovalentaria</taxon>
        <taxon>Cichlomorphae</taxon>
        <taxon>Cichliformes</taxon>
        <taxon>Cichlidae</taxon>
        <taxon>African cichlids</taxon>
        <taxon>Pseudocrenilabrinae</taxon>
        <taxon>Haplochromini</taxon>
        <taxon>Pundamilia</taxon>
    </lineage>
</organism>
<dbReference type="InterPro" id="IPR019339">
    <property type="entry name" value="CIR_N_dom"/>
</dbReference>
<dbReference type="GO" id="GO:0005684">
    <property type="term" value="C:U2-type spliceosomal complex"/>
    <property type="evidence" value="ECO:0007669"/>
    <property type="project" value="TreeGrafter"/>
</dbReference>
<feature type="coiled-coil region" evidence="8">
    <location>
        <begin position="27"/>
        <end position="57"/>
    </location>
</feature>
<dbReference type="Pfam" id="PF10197">
    <property type="entry name" value="Cir_N"/>
    <property type="match status" value="1"/>
</dbReference>
<keyword evidence="5 8" id="KW-0175">Coiled coil</keyword>
<comment type="subcellular location">
    <subcellularLocation>
        <location evidence="1">Nucleus</location>
    </subcellularLocation>
</comment>
<reference evidence="11" key="1">
    <citation type="submission" date="2023-09" db="UniProtKB">
        <authorList>
            <consortium name="Ensembl"/>
        </authorList>
    </citation>
    <scope>IDENTIFICATION</scope>
</reference>
<dbReference type="AlphaFoldDB" id="A0A3B4HCI8"/>
<sequence>MGDGDLNLKKSWHPQTMKNIERVWKSEQKHKAEHKKIEELQKQLKEERAREEMTKYAEETGVLKKKDDRSSWRLHCASWVKAEGYCNSSNMAGQEDPVQRDSPRLGESRVHRSNYEQHQEDRRLS</sequence>
<keyword evidence="7" id="KW-0539">Nucleus</keyword>
<evidence type="ECO:0000256" key="7">
    <source>
        <dbReference type="ARBA" id="ARBA00023242"/>
    </source>
</evidence>
<dbReference type="PANTHER" id="PTHR16196:SF0">
    <property type="entry name" value="PRE-MRNA-SPLICING FACTOR CWC25 HOMOLOG"/>
    <property type="match status" value="1"/>
</dbReference>
<keyword evidence="4" id="KW-0747">Spliceosome</keyword>